<name>A0A2H0WAJ3_9BACT</name>
<evidence type="ECO:0000256" key="1">
    <source>
        <dbReference type="SAM" id="Phobius"/>
    </source>
</evidence>
<dbReference type="AlphaFoldDB" id="A0A2H0WAJ3"/>
<comment type="caution">
    <text evidence="3">The sequence shown here is derived from an EMBL/GenBank/DDBJ whole genome shotgun (WGS) entry which is preliminary data.</text>
</comment>
<feature type="domain" description="IPT/TIG" evidence="2">
    <location>
        <begin position="67"/>
        <end position="145"/>
    </location>
</feature>
<sequence>MKILKTLENTPFIKIIGYTLLIAVALATPVTVWVTQQETKLASKAYFEKPKIVTPIKKYGSPSEGNPRIDLIWPFLGKIGDAVLIEGENFGNNPNNKKLFLNKFEIPEENLLRWTPELIEFTLPDNASSGNIGLQIGAKGASWAYPFTVYTLQTQVQITENNDIIQVFNAPKGAKLQVFYQEGSEMESNQLNHIQVASDKTIISLLLKDENNQSIPFFVEPEEFGF</sequence>
<keyword evidence="1" id="KW-0812">Transmembrane</keyword>
<organism evidence="3 4">
    <name type="scientific">Candidatus Beckwithbacteria bacterium CG10_big_fil_rev_8_21_14_0_10_34_10</name>
    <dbReference type="NCBI Taxonomy" id="1974495"/>
    <lineage>
        <taxon>Bacteria</taxon>
        <taxon>Candidatus Beckwithiibacteriota</taxon>
    </lineage>
</organism>
<dbReference type="InterPro" id="IPR013783">
    <property type="entry name" value="Ig-like_fold"/>
</dbReference>
<protein>
    <recommendedName>
        <fullName evidence="2">IPT/TIG domain-containing protein</fullName>
    </recommendedName>
</protein>
<dbReference type="EMBL" id="PEZT01000024">
    <property type="protein sequence ID" value="PIS08929.1"/>
    <property type="molecule type" value="Genomic_DNA"/>
</dbReference>
<dbReference type="Pfam" id="PF01833">
    <property type="entry name" value="TIG"/>
    <property type="match status" value="1"/>
</dbReference>
<feature type="transmembrane region" description="Helical" evidence="1">
    <location>
        <begin position="12"/>
        <end position="34"/>
    </location>
</feature>
<keyword evidence="1" id="KW-1133">Transmembrane helix</keyword>
<dbReference type="SUPFAM" id="SSF81296">
    <property type="entry name" value="E set domains"/>
    <property type="match status" value="1"/>
</dbReference>
<reference evidence="4" key="1">
    <citation type="submission" date="2017-09" db="EMBL/GenBank/DDBJ databases">
        <title>Depth-based differentiation of microbial function through sediment-hosted aquifers and enrichment of novel symbionts in the deep terrestrial subsurface.</title>
        <authorList>
            <person name="Probst A.J."/>
            <person name="Ladd B."/>
            <person name="Jarett J.K."/>
            <person name="Geller-Mcgrath D.E."/>
            <person name="Sieber C.M.K."/>
            <person name="Emerson J.B."/>
            <person name="Anantharaman K."/>
            <person name="Thomas B.C."/>
            <person name="Malmstrom R."/>
            <person name="Stieglmeier M."/>
            <person name="Klingl A."/>
            <person name="Woyke T."/>
            <person name="Ryan C.M."/>
            <person name="Banfield J.F."/>
        </authorList>
    </citation>
    <scope>NUCLEOTIDE SEQUENCE [LARGE SCALE GENOMIC DNA]</scope>
</reference>
<accession>A0A2H0WAJ3</accession>
<evidence type="ECO:0000259" key="2">
    <source>
        <dbReference type="Pfam" id="PF01833"/>
    </source>
</evidence>
<evidence type="ECO:0000313" key="4">
    <source>
        <dbReference type="Proteomes" id="UP000230093"/>
    </source>
</evidence>
<proteinExistence type="predicted"/>
<evidence type="ECO:0000313" key="3">
    <source>
        <dbReference type="EMBL" id="PIS08929.1"/>
    </source>
</evidence>
<dbReference type="InterPro" id="IPR002909">
    <property type="entry name" value="IPT_dom"/>
</dbReference>
<gene>
    <name evidence="3" type="ORF">COT75_04235</name>
</gene>
<keyword evidence="1" id="KW-0472">Membrane</keyword>
<dbReference type="Proteomes" id="UP000230093">
    <property type="component" value="Unassembled WGS sequence"/>
</dbReference>
<dbReference type="InterPro" id="IPR014756">
    <property type="entry name" value="Ig_E-set"/>
</dbReference>
<dbReference type="Gene3D" id="2.60.40.10">
    <property type="entry name" value="Immunoglobulins"/>
    <property type="match status" value="1"/>
</dbReference>